<evidence type="ECO:0000313" key="2">
    <source>
        <dbReference type="EMBL" id="CAK5279038.1"/>
    </source>
</evidence>
<organism evidence="2 3">
    <name type="scientific">Mycena citricolor</name>
    <dbReference type="NCBI Taxonomy" id="2018698"/>
    <lineage>
        <taxon>Eukaryota</taxon>
        <taxon>Fungi</taxon>
        <taxon>Dikarya</taxon>
        <taxon>Basidiomycota</taxon>
        <taxon>Agaricomycotina</taxon>
        <taxon>Agaricomycetes</taxon>
        <taxon>Agaricomycetidae</taxon>
        <taxon>Agaricales</taxon>
        <taxon>Marasmiineae</taxon>
        <taxon>Mycenaceae</taxon>
        <taxon>Mycena</taxon>
    </lineage>
</organism>
<gene>
    <name evidence="2" type="ORF">MYCIT1_LOCUS28838</name>
</gene>
<dbReference type="PANTHER" id="PTHR33096">
    <property type="entry name" value="CXC2 DOMAIN-CONTAINING PROTEIN"/>
    <property type="match status" value="1"/>
</dbReference>
<protein>
    <recommendedName>
        <fullName evidence="1">CxC2-like cysteine cluster KDZ transposase-associated domain-containing protein</fullName>
    </recommendedName>
</protein>
<dbReference type="Pfam" id="PF18803">
    <property type="entry name" value="CxC2"/>
    <property type="match status" value="1"/>
</dbReference>
<sequence>MPWSADTAVYISSQTGKQRREVINVSRKRKRTDEPHTLDLDLARGEGIRRPIPDVAELLDSTDEGMWQDSADASEGMVDDAETDDEVVEEAVKTRRQTCTSTSNPMALWRPHMSFFLDELLRHEGLADMLTNTECAVCHSMLEPGTPDCADTKAASESLPTVVPNAAEEIVKEAQPKRGIFKCSDCGVFLQCRKCLLDGHKTFPLHIVKEWNGNWWNRVSLAELGLVYQLGHGGHRCPFPAKKPQPIVVIHAPYIHQVRMCYCQCSKSDYANNIQQLLRNGWYPATTIDPGTCATFETLESFRLYQKIGNLNARDFMTCLEQMTDVSAKTGIRKTVDRYKQLQRMARQWAFLLRLMRAGRGHDPCGVESTRAGECAVICWACPFQGRNLPNDWRNAHPSFWFVFMLLLALDANFRLKNRLRANEIEDCSLGPGWGYWVPPDPYNDHWKAYVTEEDISTCITFAALLQKDTRLTTGLRISGVGGCVCARHECMRPNGIGDLQKGERYANMDFIAFSALSGFDLQALTLSYDIGCQWKNKLQERMQRLPPDLHLSLDDITLQCGLPVWHASSHNSECQNANSLSFKRGVGKTDGEGIERVWSTLNPTGYATKTAGLGMRADILEERIDHNNFMKNLGLAHTLPRRLKIAEAERKIQVDAFADVSASVPTSVMKEWTMNIDAWLADNRKPNPYVLDSSVCVSEAQVRLDVRKEEEHLLAEGCMPMSGKTGTAFLTAGIQIEDTQRRIRLEVAGTTIIHPDRANRIEEWRRAVLVKIARFRELQPTFMPAAAALIRDAEPAVAPLPENIKIWMPSAMPASLGDDRGCVLGLLGMEVRLRVGQCENSLGQVRARLHAKRHLISFRNANVTGQVHSIKARTIIDEVGEKVNAWAARYRTGRAALVTAGKISDFPHLRELAQEDLHMDGVSVAAGDDAAGSDASAAKKLAALGAGRAPRHEAGASKRTMSWIWTAKGALEKQEQHLHDSIRVEWARARARRDRWSEEVVMLKEEMRRVCAYLGWQSDWWSKRQGQREDWDLYIEAGARAYALKQAAWHSGLQEHLRISWGGRIGHIRYDEERQDIMLDKIATDVSTID</sequence>
<keyword evidence="3" id="KW-1185">Reference proteome</keyword>
<accession>A0AAD2Q5P3</accession>
<feature type="domain" description="CxC2-like cysteine cluster KDZ transposase-associated" evidence="1">
    <location>
        <begin position="221"/>
        <end position="325"/>
    </location>
</feature>
<proteinExistence type="predicted"/>
<dbReference type="Pfam" id="PF18758">
    <property type="entry name" value="KDZ"/>
    <property type="match status" value="1"/>
</dbReference>
<dbReference type="InterPro" id="IPR040521">
    <property type="entry name" value="KDZ"/>
</dbReference>
<dbReference type="Proteomes" id="UP001295794">
    <property type="component" value="Unassembled WGS sequence"/>
</dbReference>
<dbReference type="InterPro" id="IPR041457">
    <property type="entry name" value="CxC2_KDZ-assoc"/>
</dbReference>
<name>A0AAD2Q5P3_9AGAR</name>
<reference evidence="2" key="1">
    <citation type="submission" date="2023-11" db="EMBL/GenBank/DDBJ databases">
        <authorList>
            <person name="De Vega J J."/>
            <person name="De Vega J J."/>
        </authorList>
    </citation>
    <scope>NUCLEOTIDE SEQUENCE</scope>
</reference>
<evidence type="ECO:0000313" key="3">
    <source>
        <dbReference type="Proteomes" id="UP001295794"/>
    </source>
</evidence>
<evidence type="ECO:0000259" key="1">
    <source>
        <dbReference type="Pfam" id="PF18803"/>
    </source>
</evidence>
<dbReference type="PANTHER" id="PTHR33096:SF1">
    <property type="entry name" value="CXC1-LIKE CYSTEINE CLUSTER ASSOCIATED WITH KDZ TRANSPOSASES DOMAIN-CONTAINING PROTEIN"/>
    <property type="match status" value="1"/>
</dbReference>
<dbReference type="EMBL" id="CAVNYO010000434">
    <property type="protein sequence ID" value="CAK5279038.1"/>
    <property type="molecule type" value="Genomic_DNA"/>
</dbReference>
<dbReference type="AlphaFoldDB" id="A0AAD2Q5P3"/>
<comment type="caution">
    <text evidence="2">The sequence shown here is derived from an EMBL/GenBank/DDBJ whole genome shotgun (WGS) entry which is preliminary data.</text>
</comment>